<reference evidence="5" key="1">
    <citation type="submission" date="2018-05" db="EMBL/GenBank/DDBJ databases">
        <authorList>
            <person name="Lanie J.A."/>
            <person name="Ng W.-L."/>
            <person name="Kazmierczak K.M."/>
            <person name="Andrzejewski T.M."/>
            <person name="Davidsen T.M."/>
            <person name="Wayne K.J."/>
            <person name="Tettelin H."/>
            <person name="Glass J.I."/>
            <person name="Rusch D."/>
            <person name="Podicherti R."/>
            <person name="Tsui H.-C.T."/>
            <person name="Winkler M.E."/>
        </authorList>
    </citation>
    <scope>NUCLEOTIDE SEQUENCE</scope>
</reference>
<dbReference type="GO" id="GO:0005524">
    <property type="term" value="F:ATP binding"/>
    <property type="evidence" value="ECO:0007669"/>
    <property type="project" value="UniProtKB-KW"/>
</dbReference>
<dbReference type="InterPro" id="IPR003439">
    <property type="entry name" value="ABC_transporter-like_ATP-bd"/>
</dbReference>
<dbReference type="Gene3D" id="2.40.50.100">
    <property type="match status" value="1"/>
</dbReference>
<dbReference type="GO" id="GO:0008643">
    <property type="term" value="P:carbohydrate transport"/>
    <property type="evidence" value="ECO:0007669"/>
    <property type="project" value="InterPro"/>
</dbReference>
<feature type="domain" description="ABC transporter" evidence="4">
    <location>
        <begin position="3"/>
        <end position="234"/>
    </location>
</feature>
<dbReference type="AlphaFoldDB" id="A0A381U994"/>
<dbReference type="InterPro" id="IPR027417">
    <property type="entry name" value="P-loop_NTPase"/>
</dbReference>
<dbReference type="SUPFAM" id="SSF52540">
    <property type="entry name" value="P-loop containing nucleoside triphosphate hydrolases"/>
    <property type="match status" value="1"/>
</dbReference>
<dbReference type="InterPro" id="IPR017871">
    <property type="entry name" value="ABC_transporter-like_CS"/>
</dbReference>
<evidence type="ECO:0000256" key="2">
    <source>
        <dbReference type="ARBA" id="ARBA00022741"/>
    </source>
</evidence>
<evidence type="ECO:0000313" key="5">
    <source>
        <dbReference type="EMBL" id="SVA24514.1"/>
    </source>
</evidence>
<dbReference type="Gene3D" id="3.40.50.300">
    <property type="entry name" value="P-loop containing nucleotide triphosphate hydrolases"/>
    <property type="match status" value="1"/>
</dbReference>
<evidence type="ECO:0000259" key="4">
    <source>
        <dbReference type="PROSITE" id="PS50893"/>
    </source>
</evidence>
<dbReference type="Pfam" id="PF17912">
    <property type="entry name" value="OB_MalK"/>
    <property type="match status" value="1"/>
</dbReference>
<dbReference type="FunFam" id="3.40.50.300:FF:000042">
    <property type="entry name" value="Maltose/maltodextrin ABC transporter, ATP-binding protein"/>
    <property type="match status" value="1"/>
</dbReference>
<keyword evidence="2" id="KW-0547">Nucleotide-binding</keyword>
<name>A0A381U994_9ZZZZ</name>
<organism evidence="5">
    <name type="scientific">marine metagenome</name>
    <dbReference type="NCBI Taxonomy" id="408172"/>
    <lineage>
        <taxon>unclassified sequences</taxon>
        <taxon>metagenomes</taxon>
        <taxon>ecological metagenomes</taxon>
    </lineage>
</organism>
<dbReference type="InterPro" id="IPR003593">
    <property type="entry name" value="AAA+_ATPase"/>
</dbReference>
<dbReference type="PANTHER" id="PTHR43875">
    <property type="entry name" value="MALTODEXTRIN IMPORT ATP-BINDING PROTEIN MSMX"/>
    <property type="match status" value="1"/>
</dbReference>
<dbReference type="GO" id="GO:0140359">
    <property type="term" value="F:ABC-type transporter activity"/>
    <property type="evidence" value="ECO:0007669"/>
    <property type="project" value="InterPro"/>
</dbReference>
<gene>
    <name evidence="5" type="ORF">METZ01_LOCUS77368</name>
</gene>
<dbReference type="CDD" id="cd03301">
    <property type="entry name" value="ABC_MalK_N"/>
    <property type="match status" value="1"/>
</dbReference>
<protein>
    <recommendedName>
        <fullName evidence="4">ABC transporter domain-containing protein</fullName>
    </recommendedName>
</protein>
<dbReference type="EMBL" id="UINC01005942">
    <property type="protein sequence ID" value="SVA24514.1"/>
    <property type="molecule type" value="Genomic_DNA"/>
</dbReference>
<dbReference type="Pfam" id="PF00005">
    <property type="entry name" value="ABC_tran"/>
    <property type="match status" value="1"/>
</dbReference>
<feature type="non-terminal residue" evidence="5">
    <location>
        <position position="314"/>
    </location>
</feature>
<dbReference type="InterPro" id="IPR008995">
    <property type="entry name" value="Mo/tungstate-bd_C_term_dom"/>
</dbReference>
<dbReference type="InterPro" id="IPR040582">
    <property type="entry name" value="OB_MalK-like"/>
</dbReference>
<dbReference type="PROSITE" id="PS50893">
    <property type="entry name" value="ABC_TRANSPORTER_2"/>
    <property type="match status" value="1"/>
</dbReference>
<dbReference type="InterPro" id="IPR015855">
    <property type="entry name" value="ABC_transpr_MalK-like"/>
</dbReference>
<accession>A0A381U994</accession>
<sequence length="314" mass="34920">MSLTIKELSKQFDTIPVLQNINLEIRQGEFLVLLGPSGCGKSTLLNCVTGLEAIEDGGSILINGREVTDKAPRDRNIAMVFQSYALYPTMTVRKNITFGLQCRKVPKAQIEQTLRKTVELLQISDLLDRKPAVLSGGQRQRVAIARALVHEPDVFLLDEPMSNLDAKLRVEMRVELKNLHRRLNATIVFVTHDQVEAMTLATKIAVLNQGVLQQVGNPDEVYRTPENRFVAEFIGSPSMNFISGNLDQSDGKVWVQSGNTSFPVSHYPFRDPPSIGRPVYLGVRPENVHATPGDLDQDTSMDMDVRVTNVENLG</sequence>
<keyword evidence="3" id="KW-0067">ATP-binding</keyword>
<dbReference type="PANTHER" id="PTHR43875:SF14">
    <property type="entry name" value="ABC TRANSPORTER ATP-BINDING PROTEIN"/>
    <property type="match status" value="1"/>
</dbReference>
<proteinExistence type="predicted"/>
<dbReference type="GO" id="GO:0055052">
    <property type="term" value="C:ATP-binding cassette (ABC) transporter complex, substrate-binding subunit-containing"/>
    <property type="evidence" value="ECO:0007669"/>
    <property type="project" value="TreeGrafter"/>
</dbReference>
<dbReference type="PROSITE" id="PS00211">
    <property type="entry name" value="ABC_TRANSPORTER_1"/>
    <property type="match status" value="1"/>
</dbReference>
<dbReference type="InterPro" id="IPR047641">
    <property type="entry name" value="ABC_transpr_MalK/UgpC-like"/>
</dbReference>
<keyword evidence="1" id="KW-0813">Transport</keyword>
<evidence type="ECO:0000256" key="3">
    <source>
        <dbReference type="ARBA" id="ARBA00022840"/>
    </source>
</evidence>
<dbReference type="GO" id="GO:0016887">
    <property type="term" value="F:ATP hydrolysis activity"/>
    <property type="evidence" value="ECO:0007669"/>
    <property type="project" value="InterPro"/>
</dbReference>
<evidence type="ECO:0000256" key="1">
    <source>
        <dbReference type="ARBA" id="ARBA00022448"/>
    </source>
</evidence>
<dbReference type="SUPFAM" id="SSF50331">
    <property type="entry name" value="MOP-like"/>
    <property type="match status" value="1"/>
</dbReference>
<dbReference type="SMART" id="SM00382">
    <property type="entry name" value="AAA"/>
    <property type="match status" value="1"/>
</dbReference>